<dbReference type="RefSeq" id="WP_278100456.1">
    <property type="nucleotide sequence ID" value="NZ_CP091092.1"/>
</dbReference>
<dbReference type="SMART" id="SM00852">
    <property type="entry name" value="MoCF_biosynth"/>
    <property type="match status" value="1"/>
</dbReference>
<dbReference type="GeneID" id="79949590"/>
<dbReference type="Pfam" id="PF00994">
    <property type="entry name" value="MoCF_biosynth"/>
    <property type="match status" value="1"/>
</dbReference>
<evidence type="ECO:0000259" key="3">
    <source>
        <dbReference type="SMART" id="SM00852"/>
    </source>
</evidence>
<dbReference type="InterPro" id="IPR008284">
    <property type="entry name" value="MoCF_biosynth_CS"/>
</dbReference>
<keyword evidence="5" id="KW-1185">Reference proteome</keyword>
<dbReference type="PANTHER" id="PTHR43232:SF2">
    <property type="entry name" value="MOLYBDENUM COFACTOR BIOSYNTHESIS PROTEIN B"/>
    <property type="match status" value="1"/>
</dbReference>
<reference evidence="4" key="1">
    <citation type="submission" date="2022-01" db="EMBL/GenBank/DDBJ databases">
        <title>Complete genome of Methanomicrobium antiquum DSM 21220.</title>
        <authorList>
            <person name="Chen S.-C."/>
            <person name="You Y.-T."/>
            <person name="Zhou Y.-Z."/>
            <person name="Lai M.-C."/>
        </authorList>
    </citation>
    <scope>NUCLEOTIDE SEQUENCE</scope>
    <source>
        <strain evidence="4">DSM 21220</strain>
    </source>
</reference>
<dbReference type="PROSITE" id="PS01078">
    <property type="entry name" value="MOCF_BIOSYNTHESIS_1"/>
    <property type="match status" value="1"/>
</dbReference>
<name>A0AAF0JNQ2_9EURY</name>
<feature type="domain" description="MoaB/Mog" evidence="3">
    <location>
        <begin position="14"/>
        <end position="156"/>
    </location>
</feature>
<dbReference type="NCBIfam" id="TIGR00177">
    <property type="entry name" value="molyb_syn"/>
    <property type="match status" value="1"/>
</dbReference>
<dbReference type="CDD" id="cd00886">
    <property type="entry name" value="MogA_MoaB"/>
    <property type="match status" value="1"/>
</dbReference>
<dbReference type="GO" id="GO:0006777">
    <property type="term" value="P:Mo-molybdopterin cofactor biosynthetic process"/>
    <property type="evidence" value="ECO:0007669"/>
    <property type="project" value="UniProtKB-KW"/>
</dbReference>
<dbReference type="PIRSF" id="PIRSF006443">
    <property type="entry name" value="MoaB"/>
    <property type="match status" value="1"/>
</dbReference>
<dbReference type="InterPro" id="IPR036425">
    <property type="entry name" value="MoaB/Mog-like_dom_sf"/>
</dbReference>
<dbReference type="Proteomes" id="UP001218895">
    <property type="component" value="Chromosome"/>
</dbReference>
<accession>A0AAF0JNQ2</accession>
<dbReference type="FunFam" id="3.40.980.10:FF:000006">
    <property type="entry name" value="Molybdenum cofactor biosynthesis protein B"/>
    <property type="match status" value="1"/>
</dbReference>
<dbReference type="PANTHER" id="PTHR43232">
    <property type="entry name" value="MOLYBDENUM COFACTOR BIOSYNTHESIS PROTEIN B"/>
    <property type="match status" value="1"/>
</dbReference>
<evidence type="ECO:0000313" key="5">
    <source>
        <dbReference type="Proteomes" id="UP001218895"/>
    </source>
</evidence>
<dbReference type="InterPro" id="IPR012245">
    <property type="entry name" value="MoaB"/>
</dbReference>
<dbReference type="AlphaFoldDB" id="A0AAF0JNQ2"/>
<keyword evidence="2" id="KW-0501">Molybdenum cofactor biosynthesis</keyword>
<proteinExistence type="inferred from homology"/>
<protein>
    <submittedName>
        <fullName evidence="4">MogA/MoaB family molybdenum cofactor biosynthesis protein</fullName>
    </submittedName>
</protein>
<dbReference type="EMBL" id="CP091092">
    <property type="protein sequence ID" value="WFN37616.1"/>
    <property type="molecule type" value="Genomic_DNA"/>
</dbReference>
<gene>
    <name evidence="4" type="ORF">L1994_04290</name>
</gene>
<evidence type="ECO:0000256" key="1">
    <source>
        <dbReference type="ARBA" id="ARBA00006112"/>
    </source>
</evidence>
<evidence type="ECO:0000313" key="4">
    <source>
        <dbReference type="EMBL" id="WFN37616.1"/>
    </source>
</evidence>
<organism evidence="4 5">
    <name type="scientific">Methanomicrobium antiquum</name>
    <dbReference type="NCBI Taxonomy" id="487686"/>
    <lineage>
        <taxon>Archaea</taxon>
        <taxon>Methanobacteriati</taxon>
        <taxon>Methanobacteriota</taxon>
        <taxon>Stenosarchaea group</taxon>
        <taxon>Methanomicrobia</taxon>
        <taxon>Methanomicrobiales</taxon>
        <taxon>Methanomicrobiaceae</taxon>
        <taxon>Methanomicrobium</taxon>
    </lineage>
</organism>
<evidence type="ECO:0000256" key="2">
    <source>
        <dbReference type="ARBA" id="ARBA00023150"/>
    </source>
</evidence>
<dbReference type="KEGG" id="manq:L1994_04290"/>
<comment type="similarity">
    <text evidence="1">Belongs to the MoaB/Mog family.</text>
</comment>
<dbReference type="GO" id="GO:0005829">
    <property type="term" value="C:cytosol"/>
    <property type="evidence" value="ECO:0007669"/>
    <property type="project" value="TreeGrafter"/>
</dbReference>
<dbReference type="SUPFAM" id="SSF53218">
    <property type="entry name" value="Molybdenum cofactor biosynthesis proteins"/>
    <property type="match status" value="1"/>
</dbReference>
<dbReference type="InterPro" id="IPR001453">
    <property type="entry name" value="MoaB/Mog_dom"/>
</dbReference>
<dbReference type="Gene3D" id="3.40.980.10">
    <property type="entry name" value="MoaB/Mog-like domain"/>
    <property type="match status" value="1"/>
</dbReference>
<sequence length="162" mass="17550">MDSSHIQDIDIKTGVITVSTTRNEANDTSGNEIKKLFSENKLNVVYYKIVPDSKKDIKDAVNEALSSSNCIVINGGTGLTHDDITIETVLPMFDKKIDGFGELFRLKSYDDIGTGALLSRAAAGIKDKKAIFCIPGSTGAVKLAMNEIILPEIRHILTHAGK</sequence>